<reference evidence="2" key="1">
    <citation type="journal article" date="2019" name="Int. J. Syst. Evol. Microbiol.">
        <title>The Global Catalogue of Microorganisms (GCM) 10K type strain sequencing project: providing services to taxonomists for standard genome sequencing and annotation.</title>
        <authorList>
            <consortium name="The Broad Institute Genomics Platform"/>
            <consortium name="The Broad Institute Genome Sequencing Center for Infectious Disease"/>
            <person name="Wu L."/>
            <person name="Ma J."/>
        </authorList>
    </citation>
    <scope>NUCLEOTIDE SEQUENCE [LARGE SCALE GENOMIC DNA]</scope>
    <source>
        <strain evidence="2">JCM 16898</strain>
    </source>
</reference>
<comment type="caution">
    <text evidence="1">The sequence shown here is derived from an EMBL/GenBank/DDBJ whole genome shotgun (WGS) entry which is preliminary data.</text>
</comment>
<evidence type="ECO:0008006" key="3">
    <source>
        <dbReference type="Google" id="ProtNLM"/>
    </source>
</evidence>
<dbReference type="Proteomes" id="UP001500689">
    <property type="component" value="Unassembled WGS sequence"/>
</dbReference>
<organism evidence="1 2">
    <name type="scientific">Amycolatopsis ultiminotia</name>
    <dbReference type="NCBI Taxonomy" id="543629"/>
    <lineage>
        <taxon>Bacteria</taxon>
        <taxon>Bacillati</taxon>
        <taxon>Actinomycetota</taxon>
        <taxon>Actinomycetes</taxon>
        <taxon>Pseudonocardiales</taxon>
        <taxon>Pseudonocardiaceae</taxon>
        <taxon>Amycolatopsis</taxon>
    </lineage>
</organism>
<name>A0ABP6W9T1_9PSEU</name>
<gene>
    <name evidence="1" type="ORF">GCM10022222_32680</name>
</gene>
<evidence type="ECO:0000313" key="1">
    <source>
        <dbReference type="EMBL" id="GAA3546501.1"/>
    </source>
</evidence>
<dbReference type="EMBL" id="BAAAZN010000006">
    <property type="protein sequence ID" value="GAA3546501.1"/>
    <property type="molecule type" value="Genomic_DNA"/>
</dbReference>
<proteinExistence type="predicted"/>
<evidence type="ECO:0000313" key="2">
    <source>
        <dbReference type="Proteomes" id="UP001500689"/>
    </source>
</evidence>
<sequence>MDSHLMIGAPGVTYTASLVAITGDRLIHPSDAQNDLARIVVRWARAWAPETWAARQYFAALGIGDDEEPRYTDRDVTGWLLLRPQLGSLASQVRSSTLDVATALAAEAEAWPD</sequence>
<accession>A0ABP6W9T1</accession>
<keyword evidence="2" id="KW-1185">Reference proteome</keyword>
<protein>
    <recommendedName>
        <fullName evidence="3">Aminoglycoside phosphotransferase</fullName>
    </recommendedName>
</protein>